<comment type="caution">
    <text evidence="6">Lacks conserved residue(s) required for the propagation of feature annotation.</text>
</comment>
<dbReference type="GO" id="GO:0005886">
    <property type="term" value="C:plasma membrane"/>
    <property type="evidence" value="ECO:0007669"/>
    <property type="project" value="UniProtKB-SubCell"/>
</dbReference>
<dbReference type="PROSITE" id="PS50895">
    <property type="entry name" value="SURF1"/>
    <property type="match status" value="1"/>
</dbReference>
<dbReference type="AlphaFoldDB" id="A0A2T3QKN1"/>
<evidence type="ECO:0000256" key="4">
    <source>
        <dbReference type="ARBA" id="ARBA00022989"/>
    </source>
</evidence>
<evidence type="ECO:0000313" key="7">
    <source>
        <dbReference type="EMBL" id="SPY45787.1"/>
    </source>
</evidence>
<dbReference type="InterPro" id="IPR002994">
    <property type="entry name" value="Surf1/Shy1"/>
</dbReference>
<dbReference type="CDD" id="cd06662">
    <property type="entry name" value="SURF1"/>
    <property type="match status" value="1"/>
</dbReference>
<sequence>MKRISFLLFTLLMVALCLRLSWWQVERAQEKSQRQVMLERRSEQTYHHIDSLPNDPRWYQLNVMGQFDQRHAILLDNQIHQGRVGYQVLLPFVSQQRLFLINLGWLAAPRYREQLPSIPHYYLPIRLTGLIDIPQSLLQLGEQVDELEELIQEPNSLQQQVLRVQNLNLEQLAQKLQKPLEPWILQLDPNHKLALQQHWQAVVIGPQKHYAYALQWGLIAVAILLLSLWWQRRVKHGQTA</sequence>
<dbReference type="PANTHER" id="PTHR23427">
    <property type="entry name" value="SURFEIT LOCUS PROTEIN"/>
    <property type="match status" value="1"/>
</dbReference>
<keyword evidence="5 6" id="KW-0472">Membrane</keyword>
<keyword evidence="4 6" id="KW-1133">Transmembrane helix</keyword>
<evidence type="ECO:0000256" key="1">
    <source>
        <dbReference type="ARBA" id="ARBA00004370"/>
    </source>
</evidence>
<name>A0A2T3QKN1_PHODM</name>
<evidence type="ECO:0000313" key="8">
    <source>
        <dbReference type="Proteomes" id="UP000251647"/>
    </source>
</evidence>
<comment type="similarity">
    <text evidence="2 6">Belongs to the SURF1 family.</text>
</comment>
<evidence type="ECO:0000256" key="3">
    <source>
        <dbReference type="ARBA" id="ARBA00022692"/>
    </source>
</evidence>
<evidence type="ECO:0000256" key="6">
    <source>
        <dbReference type="RuleBase" id="RU363076"/>
    </source>
</evidence>
<dbReference type="PANTHER" id="PTHR23427:SF2">
    <property type="entry name" value="SURFEIT LOCUS PROTEIN 1"/>
    <property type="match status" value="1"/>
</dbReference>
<organism evidence="7 8">
    <name type="scientific">Photobacterium damselae</name>
    <dbReference type="NCBI Taxonomy" id="38293"/>
    <lineage>
        <taxon>Bacteria</taxon>
        <taxon>Pseudomonadati</taxon>
        <taxon>Pseudomonadota</taxon>
        <taxon>Gammaproteobacteria</taxon>
        <taxon>Vibrionales</taxon>
        <taxon>Vibrionaceae</taxon>
        <taxon>Photobacterium</taxon>
    </lineage>
</organism>
<accession>A0A2T3QKN1</accession>
<reference evidence="7 8" key="1">
    <citation type="submission" date="2018-06" db="EMBL/GenBank/DDBJ databases">
        <authorList>
            <consortium name="Pathogen Informatics"/>
            <person name="Doyle S."/>
        </authorList>
    </citation>
    <scope>NUCLEOTIDE SEQUENCE [LARGE SCALE GENOMIC DNA]</scope>
    <source>
        <strain evidence="7 8">NCTC11647</strain>
    </source>
</reference>
<keyword evidence="3 6" id="KW-0812">Transmembrane</keyword>
<dbReference type="InterPro" id="IPR045214">
    <property type="entry name" value="Surf1/Surf4"/>
</dbReference>
<proteinExistence type="inferred from homology"/>
<protein>
    <recommendedName>
        <fullName evidence="6">SURF1-like protein</fullName>
    </recommendedName>
</protein>
<dbReference type="RefSeq" id="WP_005302488.1">
    <property type="nucleotide sequence ID" value="NZ_PYOG01000008.1"/>
</dbReference>
<dbReference type="OrthoDB" id="9789940at2"/>
<gene>
    <name evidence="7" type="ORF">NCTC11647_04224</name>
</gene>
<dbReference type="EMBL" id="UATL01000007">
    <property type="protein sequence ID" value="SPY45787.1"/>
    <property type="molecule type" value="Genomic_DNA"/>
</dbReference>
<comment type="subcellular location">
    <subcellularLocation>
        <location evidence="6">Cell membrane</location>
        <topology evidence="6">Multi-pass membrane protein</topology>
    </subcellularLocation>
    <subcellularLocation>
        <location evidence="1">Membrane</location>
    </subcellularLocation>
</comment>
<dbReference type="Pfam" id="PF02104">
    <property type="entry name" value="SURF1"/>
    <property type="match status" value="1"/>
</dbReference>
<dbReference type="Proteomes" id="UP000251647">
    <property type="component" value="Unassembled WGS sequence"/>
</dbReference>
<keyword evidence="6" id="KW-1003">Cell membrane</keyword>
<evidence type="ECO:0000256" key="5">
    <source>
        <dbReference type="ARBA" id="ARBA00023136"/>
    </source>
</evidence>
<evidence type="ECO:0000256" key="2">
    <source>
        <dbReference type="ARBA" id="ARBA00007165"/>
    </source>
</evidence>
<feature type="transmembrane region" description="Helical" evidence="6">
    <location>
        <begin position="210"/>
        <end position="230"/>
    </location>
</feature>